<dbReference type="PIRSF" id="PIRSF006755">
    <property type="entry name" value="DTB_synth"/>
    <property type="match status" value="1"/>
</dbReference>
<dbReference type="Gene3D" id="3.40.50.300">
    <property type="entry name" value="P-loop containing nucleotide triphosphate hydrolases"/>
    <property type="match status" value="1"/>
</dbReference>
<keyword evidence="1" id="KW-0067">ATP-binding</keyword>
<dbReference type="SUPFAM" id="SSF52540">
    <property type="entry name" value="P-loop containing nucleoside triphosphate hydrolases"/>
    <property type="match status" value="1"/>
</dbReference>
<comment type="function">
    <text evidence="1">Catalyzes a mechanistically unusual reaction, the ATP-dependent insertion of CO2 between the N7 and N8 nitrogen atoms of 7,8-diaminopelargonic acid (DAPA, also called 7,8-diammoniononanoate) to form a ureido ring.</text>
</comment>
<evidence type="ECO:0000256" key="1">
    <source>
        <dbReference type="HAMAP-Rule" id="MF_00336"/>
    </source>
</evidence>
<dbReference type="EC" id="6.3.3.3" evidence="1"/>
<comment type="catalytic activity">
    <reaction evidence="1">
        <text>(7R,8S)-7,8-diammoniononanoate + CO2 + ATP = (4R,5S)-dethiobiotin + ADP + phosphate + 3 H(+)</text>
        <dbReference type="Rhea" id="RHEA:15805"/>
        <dbReference type="ChEBI" id="CHEBI:15378"/>
        <dbReference type="ChEBI" id="CHEBI:16526"/>
        <dbReference type="ChEBI" id="CHEBI:30616"/>
        <dbReference type="ChEBI" id="CHEBI:43474"/>
        <dbReference type="ChEBI" id="CHEBI:149469"/>
        <dbReference type="ChEBI" id="CHEBI:149473"/>
        <dbReference type="ChEBI" id="CHEBI:456216"/>
        <dbReference type="EC" id="6.3.3.3"/>
    </reaction>
</comment>
<dbReference type="PANTHER" id="PTHR43210">
    <property type="entry name" value="DETHIOBIOTIN SYNTHETASE"/>
    <property type="match status" value="1"/>
</dbReference>
<feature type="binding site" evidence="1">
    <location>
        <position position="118"/>
    </location>
    <ligand>
        <name>Mg(2+)</name>
        <dbReference type="ChEBI" id="CHEBI:18420"/>
    </ligand>
</feature>
<comment type="subunit">
    <text evidence="1">Homodimer.</text>
</comment>
<feature type="binding site" evidence="1">
    <location>
        <begin position="11"/>
        <end position="16"/>
    </location>
    <ligand>
        <name>ATP</name>
        <dbReference type="ChEBI" id="CHEBI:30616"/>
    </ligand>
</feature>
<comment type="caution">
    <text evidence="1">Lacks conserved residue(s) required for the propagation of feature annotation.</text>
</comment>
<organism evidence="2 3">
    <name type="scientific">Corynebacterium zhongnanshanii</name>
    <dbReference type="NCBI Taxonomy" id="2768834"/>
    <lineage>
        <taxon>Bacteria</taxon>
        <taxon>Bacillati</taxon>
        <taxon>Actinomycetota</taxon>
        <taxon>Actinomycetes</taxon>
        <taxon>Mycobacteriales</taxon>
        <taxon>Corynebacteriaceae</taxon>
        <taxon>Corynebacterium</taxon>
    </lineage>
</organism>
<keyword evidence="1" id="KW-0436">Ligase</keyword>
<comment type="subcellular location">
    <subcellularLocation>
        <location evidence="1">Cytoplasm</location>
    </subcellularLocation>
</comment>
<dbReference type="CDD" id="cd03109">
    <property type="entry name" value="DTBS"/>
    <property type="match status" value="1"/>
</dbReference>
<dbReference type="Pfam" id="PF13500">
    <property type="entry name" value="AAA_26"/>
    <property type="match status" value="1"/>
</dbReference>
<sequence>MIVAITGTGTDVGKTVATAALASHTARAHSDGLDGVHIVKLAQTGEPVSERNTTGDAATIAALTGARHVHELARYPDPLAPLDAAVVSGRTPLRLSHALSRVEEIHAAAGEDGWVLIEGAGGLLVNIGLDDGGDAWTMADLASALSIPVIVVTTTGLGSLNAAALTLEALSSRGVQCAGLIGGSVPQDLSGAENLATRINLQHFSSGAAAPWLGALPAGAGALPQEQFRSGNWLKIESLLENH</sequence>
<evidence type="ECO:0000313" key="2">
    <source>
        <dbReference type="EMBL" id="KAB3523254.1"/>
    </source>
</evidence>
<feature type="active site" evidence="1">
    <location>
        <position position="40"/>
    </location>
</feature>
<gene>
    <name evidence="1" type="primary">bioD</name>
    <name evidence="2" type="ORF">F8377_03700</name>
</gene>
<keyword evidence="1" id="KW-0547">Nucleotide-binding</keyword>
<feature type="binding site" evidence="1">
    <location>
        <position position="44"/>
    </location>
    <ligand>
        <name>substrate</name>
    </ligand>
</feature>
<evidence type="ECO:0000313" key="3">
    <source>
        <dbReference type="Proteomes" id="UP000436181"/>
    </source>
</evidence>
<name>A0ABQ6VGD2_9CORY</name>
<dbReference type="InterPro" id="IPR004472">
    <property type="entry name" value="DTB_synth_BioD"/>
</dbReference>
<dbReference type="EMBL" id="WBZJ01000001">
    <property type="protein sequence ID" value="KAB3523254.1"/>
    <property type="molecule type" value="Genomic_DNA"/>
</dbReference>
<comment type="caution">
    <text evidence="2">The sequence shown here is derived from an EMBL/GenBank/DDBJ whole genome shotgun (WGS) entry which is preliminary data.</text>
</comment>
<keyword evidence="1" id="KW-0479">Metal-binding</keyword>
<dbReference type="HAMAP" id="MF_00336">
    <property type="entry name" value="BioD"/>
    <property type="match status" value="1"/>
</dbReference>
<protein>
    <recommendedName>
        <fullName evidence="1">ATP-dependent dethiobiotin synthetase BioD</fullName>
        <ecNumber evidence="1">6.3.3.3</ecNumber>
    </recommendedName>
    <alternativeName>
        <fullName evidence="1">DTB synthetase</fullName>
        <shortName evidence="1">DTBS</shortName>
    </alternativeName>
    <alternativeName>
        <fullName evidence="1">Dethiobiotin synthase</fullName>
    </alternativeName>
</protein>
<comment type="cofactor">
    <cofactor evidence="1">
        <name>Mg(2+)</name>
        <dbReference type="ChEBI" id="CHEBI:18420"/>
    </cofactor>
</comment>
<feature type="binding site" evidence="1">
    <location>
        <begin position="118"/>
        <end position="121"/>
    </location>
    <ligand>
        <name>ATP</name>
        <dbReference type="ChEBI" id="CHEBI:30616"/>
    </ligand>
</feature>
<feature type="binding site" evidence="1">
    <location>
        <position position="56"/>
    </location>
    <ligand>
        <name>Mg(2+)</name>
        <dbReference type="ChEBI" id="CHEBI:18420"/>
    </ligand>
</feature>
<feature type="binding site" evidence="1">
    <location>
        <position position="15"/>
    </location>
    <ligand>
        <name>Mg(2+)</name>
        <dbReference type="ChEBI" id="CHEBI:18420"/>
    </ligand>
</feature>
<dbReference type="PANTHER" id="PTHR43210:SF5">
    <property type="entry name" value="DETHIOBIOTIN SYNTHETASE"/>
    <property type="match status" value="1"/>
</dbReference>
<dbReference type="Proteomes" id="UP000436181">
    <property type="component" value="Unassembled WGS sequence"/>
</dbReference>
<keyword evidence="1" id="KW-0460">Magnesium</keyword>
<dbReference type="RefSeq" id="WP_151844009.1">
    <property type="nucleotide sequence ID" value="NZ_WBZJ01000001.1"/>
</dbReference>
<comment type="pathway">
    <text evidence="1">Cofactor biosynthesis; biotin biosynthesis; biotin from 7,8-diaminononanoate: step 1/2.</text>
</comment>
<keyword evidence="1" id="KW-0093">Biotin biosynthesis</keyword>
<feature type="binding site" evidence="1">
    <location>
        <begin position="183"/>
        <end position="184"/>
    </location>
    <ligand>
        <name>ATP</name>
        <dbReference type="ChEBI" id="CHEBI:30616"/>
    </ligand>
</feature>
<keyword evidence="1" id="KW-0963">Cytoplasm</keyword>
<proteinExistence type="inferred from homology"/>
<reference evidence="2 3" key="1">
    <citation type="submission" date="2019-10" db="EMBL/GenBank/DDBJ databases">
        <title>Corynebacterium sp novel species isolated from the respiratory tract of Marmot.</title>
        <authorList>
            <person name="Zhang G."/>
        </authorList>
    </citation>
    <scope>NUCLEOTIDE SEQUENCE [LARGE SCALE GENOMIC DNA]</scope>
    <source>
        <strain evidence="2 3">336</strain>
    </source>
</reference>
<feature type="binding site" evidence="1">
    <location>
        <position position="56"/>
    </location>
    <ligand>
        <name>ATP</name>
        <dbReference type="ChEBI" id="CHEBI:30616"/>
    </ligand>
</feature>
<accession>A0ABQ6VGD2</accession>
<dbReference type="InterPro" id="IPR027417">
    <property type="entry name" value="P-loop_NTPase"/>
</dbReference>
<comment type="similarity">
    <text evidence="1">Belongs to the dethiobiotin synthetase family.</text>
</comment>
<keyword evidence="3" id="KW-1185">Reference proteome</keyword>